<keyword evidence="5" id="KW-0206">Cytoskeleton</keyword>
<dbReference type="Gene3D" id="1.10.287.1490">
    <property type="match status" value="1"/>
</dbReference>
<name>A0A9D4SHA2_DERFA</name>
<dbReference type="PANTHER" id="PTHR45615:SF63">
    <property type="entry name" value="CHROMOSOME UNDETERMINED SCAFFOLD_10, WHOLE GENOME SHOTGUN SEQUENCE"/>
    <property type="match status" value="1"/>
</dbReference>
<evidence type="ECO:0000256" key="5">
    <source>
        <dbReference type="ARBA" id="ARBA00023212"/>
    </source>
</evidence>
<evidence type="ECO:0000256" key="6">
    <source>
        <dbReference type="SAM" id="Coils"/>
    </source>
</evidence>
<comment type="caution">
    <text evidence="9">The sequence shown here is derived from an EMBL/GenBank/DDBJ whole genome shotgun (WGS) entry which is preliminary data.</text>
</comment>
<organism evidence="9">
    <name type="scientific">Dermatophagoides farinae</name>
    <name type="common">American house dust mite</name>
    <dbReference type="NCBI Taxonomy" id="6954"/>
    <lineage>
        <taxon>Eukaryota</taxon>
        <taxon>Metazoa</taxon>
        <taxon>Ecdysozoa</taxon>
        <taxon>Arthropoda</taxon>
        <taxon>Chelicerata</taxon>
        <taxon>Arachnida</taxon>
        <taxon>Acari</taxon>
        <taxon>Acariformes</taxon>
        <taxon>Sarcoptiformes</taxon>
        <taxon>Astigmata</taxon>
        <taxon>Psoroptidia</taxon>
        <taxon>Analgoidea</taxon>
        <taxon>Pyroglyphidae</taxon>
        <taxon>Dermatophagoidinae</taxon>
        <taxon>Dermatophagoides</taxon>
    </lineage>
</organism>
<dbReference type="Pfam" id="PF16641">
    <property type="entry name" value="CLIP1_ZNF"/>
    <property type="match status" value="2"/>
</dbReference>
<protein>
    <submittedName>
        <fullName evidence="9">Cap-gly domain-containing linker protein 1-like</fullName>
    </submittedName>
</protein>
<evidence type="ECO:0000259" key="8">
    <source>
        <dbReference type="Pfam" id="PF16641"/>
    </source>
</evidence>
<dbReference type="EMBL" id="SDOV01000005">
    <property type="protein sequence ID" value="KAH7641035.1"/>
    <property type="molecule type" value="Genomic_DNA"/>
</dbReference>
<keyword evidence="3" id="KW-0493">Microtubule</keyword>
<evidence type="ECO:0000256" key="4">
    <source>
        <dbReference type="ARBA" id="ARBA00023054"/>
    </source>
</evidence>
<evidence type="ECO:0000256" key="2">
    <source>
        <dbReference type="ARBA" id="ARBA00022490"/>
    </source>
</evidence>
<evidence type="ECO:0000313" key="9">
    <source>
        <dbReference type="EMBL" id="KAH7641035.1"/>
    </source>
</evidence>
<dbReference type="Proteomes" id="UP000828236">
    <property type="component" value="Unassembled WGS sequence"/>
</dbReference>
<dbReference type="AlphaFoldDB" id="A0A9D4SHA2"/>
<dbReference type="GO" id="GO:0005874">
    <property type="term" value="C:microtubule"/>
    <property type="evidence" value="ECO:0007669"/>
    <property type="project" value="UniProtKB-KW"/>
</dbReference>
<keyword evidence="4 6" id="KW-0175">Coiled coil</keyword>
<evidence type="ECO:0000256" key="7">
    <source>
        <dbReference type="SAM" id="MobiDB-lite"/>
    </source>
</evidence>
<keyword evidence="2" id="KW-0963">Cytoplasm</keyword>
<reference evidence="9" key="2">
    <citation type="journal article" date="2021" name="World Allergy Organ. J.">
        <title>Chromosome-level assembly of Dermatophagoides farinae genome and transcriptome reveals two novel allergens Der f 37 and Der f 39.</title>
        <authorList>
            <person name="Chen J."/>
            <person name="Cai Z."/>
            <person name="Fan D."/>
            <person name="Hu J."/>
            <person name="Hou Y."/>
            <person name="He Y."/>
            <person name="Zhang Z."/>
            <person name="Zhao Z."/>
            <person name="Gao P."/>
            <person name="Hu W."/>
            <person name="Sun J."/>
            <person name="Li J."/>
            <person name="Ji K."/>
        </authorList>
    </citation>
    <scope>NUCLEOTIDE SEQUENCE</scope>
    <source>
        <strain evidence="9">JKM2019</strain>
    </source>
</reference>
<dbReference type="PANTHER" id="PTHR45615">
    <property type="entry name" value="MYOSIN HEAVY CHAIN, NON-MUSCLE"/>
    <property type="match status" value="1"/>
</dbReference>
<feature type="compositionally biased region" description="Basic and acidic residues" evidence="7">
    <location>
        <begin position="133"/>
        <end position="145"/>
    </location>
</feature>
<accession>A0A9D4SHA2</accession>
<sequence length="613" mass="72220">MFAMEEKLIEEVKQVKDSNEQATTAKITFLEADLEKKTRQERFLEEKLIETKSRYEKFESQVNSLADQLRDLRRTYEEECRRRKTAEEKIQQLNGHNQSLQLKIDELVHKSGSSSDMLSRLNEELVQRQQQTSKKESELRSEIESLHRENQEREIEIRNLKVEIENQKSLLTRFETKESDVEKLIQANLNELKLTRSDNEQKQRLVDDLKMQLKQLKDQMQQADRQQGSLKDELESQFMKSQKELAESRQKIVSLNDELSRLKNVLIEIENERDGYRNEIERLERSCCEHQLKIERLDEQLVESSRQFDDYRTRVENQFDSQRQNSTIISSLRTDLDGSNRKCQTLDDENRLLRGENASLASKVRELQEDIEGMKQRHQQVLDGFEFECKQMTNRAIDAESRAEQQQQQLEHLESQQQLALEEFRRQAEVEKRMMAAKLDQLEARVREQHELVIQQQELDRRTRTNSTGGEEASFEQQIDFLNSVIVDMQKKNDELRNRVQVLEEIGLGEFENSFQTQVQTTRSSSNSNGLTNGHIRTVRKYCDICEIFDSHETEDCPQQSSNMMVNGGNMVVGQEPGHTYNAVDRTQQRAYCMQCERFGHDTEQCPLENETF</sequence>
<feature type="region of interest" description="Disordered" evidence="7">
    <location>
        <begin position="125"/>
        <end position="145"/>
    </location>
</feature>
<gene>
    <name evidence="9" type="ORF">HUG17_8504</name>
</gene>
<dbReference type="InterPro" id="IPR032108">
    <property type="entry name" value="CLIP1_ZNF"/>
</dbReference>
<comment type="subcellular location">
    <subcellularLocation>
        <location evidence="1">Cytoplasm</location>
        <location evidence="1">Cytoskeleton</location>
    </subcellularLocation>
</comment>
<reference evidence="9" key="1">
    <citation type="submission" date="2020-06" db="EMBL/GenBank/DDBJ databases">
        <authorList>
            <person name="Ji K."/>
            <person name="Li J."/>
        </authorList>
    </citation>
    <scope>NUCLEOTIDE SEQUENCE</scope>
    <source>
        <strain evidence="9">JKM2019</strain>
        <tissue evidence="9">Whole body</tissue>
    </source>
</reference>
<proteinExistence type="predicted"/>
<feature type="domain" description="CLIP1 zinc knuckle" evidence="8">
    <location>
        <begin position="540"/>
        <end position="557"/>
    </location>
</feature>
<evidence type="ECO:0000256" key="1">
    <source>
        <dbReference type="ARBA" id="ARBA00004245"/>
    </source>
</evidence>
<feature type="domain" description="CLIP1 zinc knuckle" evidence="8">
    <location>
        <begin position="590"/>
        <end position="606"/>
    </location>
</feature>
<feature type="coiled-coil region" evidence="6">
    <location>
        <begin position="350"/>
        <end position="506"/>
    </location>
</feature>
<evidence type="ECO:0000256" key="3">
    <source>
        <dbReference type="ARBA" id="ARBA00022701"/>
    </source>
</evidence>